<proteinExistence type="predicted"/>
<reference evidence="2" key="1">
    <citation type="journal article" date="2004" name="J. Bacteriol.">
        <title>An evolutionary hot spot: the pNGR234b replicon of Rhizobium sp. strain NGR234.</title>
        <authorList>
            <person name="Streit W.R."/>
            <person name="Schmitz R.A."/>
            <person name="Perret X."/>
            <person name="Staehelin C."/>
            <person name="Deakin W.J."/>
            <person name="Raasch C."/>
            <person name="Liesegang H."/>
            <person name="Broughton W.J."/>
        </authorList>
    </citation>
    <scope>NUCLEOTIDE SEQUENCE [LARGE SCALE GENOMIC DNA]</scope>
    <source>
        <strain evidence="2">NBRC 101917 / NGR234</strain>
    </source>
</reference>
<evidence type="ECO:0000313" key="1">
    <source>
        <dbReference type="EMBL" id="ACP22474.1"/>
    </source>
</evidence>
<dbReference type="OrthoDB" id="8397505at2"/>
<dbReference type="RefSeq" id="WP_015887120.1">
    <property type="nucleotide sequence ID" value="NC_012586.1"/>
</dbReference>
<protein>
    <submittedName>
        <fullName evidence="1">Uncharacterized protein</fullName>
    </submittedName>
</protein>
<sequence length="80" mass="8900">MSKLTKVPPHPSNETVEKDDVAAATAVELAMEVYSCDAKTAAAHRAIEAWVEKREGEFTFWLHIFSNLKPDYVQRAPSAP</sequence>
<geneLocation type="plasmid" evidence="2">
    <name>sym pNGR234b</name>
</geneLocation>
<dbReference type="HOGENOM" id="CLU_2587299_0_0_5"/>
<reference evidence="1 2" key="2">
    <citation type="journal article" date="2009" name="Appl. Environ. Microbiol.">
        <title>Rhizobium sp. strain NGR234 possesses a remarkable number of secretion systems.</title>
        <authorList>
            <person name="Schmeisser C."/>
            <person name="Liesegang H."/>
            <person name="Krysciak D."/>
            <person name="Bakkou N."/>
            <person name="Le Quere A."/>
            <person name="Wollherr A."/>
            <person name="Heinemeyer I."/>
            <person name="Morgenstern B."/>
            <person name="Pommerening-Roeser A."/>
            <person name="Flores M."/>
            <person name="Palacios R."/>
            <person name="Brenner S."/>
            <person name="Gottschalk G."/>
            <person name="Schmitz R.A."/>
            <person name="Broughton W.J."/>
            <person name="Perret X."/>
            <person name="Strittmatter A.W."/>
            <person name="Streit W.R."/>
        </authorList>
    </citation>
    <scope>NUCLEOTIDE SEQUENCE [LARGE SCALE GENOMIC DNA]</scope>
    <source>
        <strain evidence="2">NBRC 101917 / NGR234</strain>
    </source>
</reference>
<accession>C3KQW6</accession>
<gene>
    <name evidence="1" type="ordered locus">NGR_b10210</name>
</gene>
<name>C3KQW6_SINFN</name>
<keyword evidence="1" id="KW-0614">Plasmid</keyword>
<dbReference type="Proteomes" id="UP000001054">
    <property type="component" value="Plasmid pNGR234b"/>
</dbReference>
<keyword evidence="2" id="KW-1185">Reference proteome</keyword>
<dbReference type="AlphaFoldDB" id="C3KQW6"/>
<organism evidence="1 2">
    <name type="scientific">Sinorhizobium fredii (strain NBRC 101917 / NGR234)</name>
    <dbReference type="NCBI Taxonomy" id="394"/>
    <lineage>
        <taxon>Bacteria</taxon>
        <taxon>Pseudomonadati</taxon>
        <taxon>Pseudomonadota</taxon>
        <taxon>Alphaproteobacteria</taxon>
        <taxon>Hyphomicrobiales</taxon>
        <taxon>Rhizobiaceae</taxon>
        <taxon>Sinorhizobium/Ensifer group</taxon>
        <taxon>Sinorhizobium</taxon>
    </lineage>
</organism>
<dbReference type="PATRIC" id="fig|394.7.peg.1429"/>
<dbReference type="EMBL" id="CP000874">
    <property type="protein sequence ID" value="ACP22474.1"/>
    <property type="molecule type" value="Genomic_DNA"/>
</dbReference>
<evidence type="ECO:0000313" key="2">
    <source>
        <dbReference type="Proteomes" id="UP000001054"/>
    </source>
</evidence>
<dbReference type="KEGG" id="rhi:NGR_b10210"/>